<accession>A0A3P3W9Q0</accession>
<evidence type="ECO:0000313" key="1">
    <source>
        <dbReference type="EMBL" id="RRJ90349.1"/>
    </source>
</evidence>
<proteinExistence type="predicted"/>
<protein>
    <submittedName>
        <fullName evidence="1">GLPGLI family protein</fullName>
    </submittedName>
</protein>
<sequence length="253" mass="30129">MKKIIFLHFIFFINIPLSISQNIFIYDYNLKRNIREGVLLYDRVNDESVYIDFLSKKLTQTEIVQFTDEEKIRFNIDETSTIFTASTSTDDRYFFKKNNEISYFQTYLGTPFLINDITFEFNWVLLNERKKIGNWLAHKALVDFRGREWIVWYTSDIPISSGPWKFEGLPGLIIEAQEAKGEFWFKLKSVESVSDLKLPLLTSMNGKKVTLRQYLEMEAESKQNMPNNSNRDYEVVYYKPSRNGIELKYEWEE</sequence>
<dbReference type="OrthoDB" id="1068986at2"/>
<organism evidence="1 2">
    <name type="scientific">Paenimyroides tangerinum</name>
    <dbReference type="NCBI Taxonomy" id="2488728"/>
    <lineage>
        <taxon>Bacteria</taxon>
        <taxon>Pseudomonadati</taxon>
        <taxon>Bacteroidota</taxon>
        <taxon>Flavobacteriia</taxon>
        <taxon>Flavobacteriales</taxon>
        <taxon>Flavobacteriaceae</taxon>
        <taxon>Paenimyroides</taxon>
    </lineage>
</organism>
<dbReference type="EMBL" id="RQVQ01000017">
    <property type="protein sequence ID" value="RRJ90349.1"/>
    <property type="molecule type" value="Genomic_DNA"/>
</dbReference>
<reference evidence="1 2" key="1">
    <citation type="submission" date="2018-11" db="EMBL/GenBank/DDBJ databases">
        <title>Flavobacterium sp. nov., YIM 102701-2 draft genome.</title>
        <authorList>
            <person name="Li G."/>
            <person name="Jiang Y."/>
        </authorList>
    </citation>
    <scope>NUCLEOTIDE SEQUENCE [LARGE SCALE GENOMIC DNA]</scope>
    <source>
        <strain evidence="1 2">YIM 102701-2</strain>
    </source>
</reference>
<dbReference type="RefSeq" id="WP_125019034.1">
    <property type="nucleotide sequence ID" value="NZ_RQVQ01000017.1"/>
</dbReference>
<dbReference type="Proteomes" id="UP000275719">
    <property type="component" value="Unassembled WGS sequence"/>
</dbReference>
<dbReference type="InterPro" id="IPR005901">
    <property type="entry name" value="GLPGLI"/>
</dbReference>
<dbReference type="NCBIfam" id="TIGR01200">
    <property type="entry name" value="GLPGLI"/>
    <property type="match status" value="1"/>
</dbReference>
<comment type="caution">
    <text evidence="1">The sequence shown here is derived from an EMBL/GenBank/DDBJ whole genome shotgun (WGS) entry which is preliminary data.</text>
</comment>
<dbReference type="AlphaFoldDB" id="A0A3P3W9Q0"/>
<gene>
    <name evidence="1" type="ORF">EG240_08845</name>
</gene>
<keyword evidence="2" id="KW-1185">Reference proteome</keyword>
<dbReference type="Pfam" id="PF09697">
    <property type="entry name" value="Porph_ging"/>
    <property type="match status" value="1"/>
</dbReference>
<name>A0A3P3W9Q0_9FLAO</name>
<evidence type="ECO:0000313" key="2">
    <source>
        <dbReference type="Proteomes" id="UP000275719"/>
    </source>
</evidence>